<dbReference type="Proteomes" id="UP000094828">
    <property type="component" value="Unassembled WGS sequence"/>
</dbReference>
<feature type="coiled-coil region" evidence="9">
    <location>
        <begin position="2"/>
        <end position="29"/>
    </location>
</feature>
<dbReference type="PROSITE" id="PS50109">
    <property type="entry name" value="HIS_KIN"/>
    <property type="match status" value="1"/>
</dbReference>
<dbReference type="Pfam" id="PF00512">
    <property type="entry name" value="HisKA"/>
    <property type="match status" value="1"/>
</dbReference>
<dbReference type="PANTHER" id="PTHR43065:SF46">
    <property type="entry name" value="C4-DICARBOXYLATE TRANSPORT SENSOR PROTEIN DCTB"/>
    <property type="match status" value="1"/>
</dbReference>
<dbReference type="EMBL" id="LYDR01000063">
    <property type="protein sequence ID" value="ODA32612.1"/>
    <property type="molecule type" value="Genomic_DNA"/>
</dbReference>
<dbReference type="SUPFAM" id="SSF55874">
    <property type="entry name" value="ATPase domain of HSP90 chaperone/DNA topoisomerase II/histidine kinase"/>
    <property type="match status" value="1"/>
</dbReference>
<evidence type="ECO:0000256" key="7">
    <source>
        <dbReference type="ARBA" id="ARBA00022840"/>
    </source>
</evidence>
<gene>
    <name evidence="11" type="ORF">A6X21_19840</name>
</gene>
<dbReference type="InterPro" id="IPR036097">
    <property type="entry name" value="HisK_dim/P_sf"/>
</dbReference>
<organism evidence="11 12">
    <name type="scientific">Planctopirus hydrillae</name>
    <dbReference type="NCBI Taxonomy" id="1841610"/>
    <lineage>
        <taxon>Bacteria</taxon>
        <taxon>Pseudomonadati</taxon>
        <taxon>Planctomycetota</taxon>
        <taxon>Planctomycetia</taxon>
        <taxon>Planctomycetales</taxon>
        <taxon>Planctomycetaceae</taxon>
        <taxon>Planctopirus</taxon>
    </lineage>
</organism>
<keyword evidence="5" id="KW-0547">Nucleotide-binding</keyword>
<dbReference type="Gene3D" id="3.30.565.10">
    <property type="entry name" value="Histidine kinase-like ATPase, C-terminal domain"/>
    <property type="match status" value="1"/>
</dbReference>
<evidence type="ECO:0000313" key="12">
    <source>
        <dbReference type="Proteomes" id="UP000094828"/>
    </source>
</evidence>
<dbReference type="PANTHER" id="PTHR43065">
    <property type="entry name" value="SENSOR HISTIDINE KINASE"/>
    <property type="match status" value="1"/>
</dbReference>
<dbReference type="Gene3D" id="1.10.287.130">
    <property type="match status" value="1"/>
</dbReference>
<dbReference type="PRINTS" id="PR00344">
    <property type="entry name" value="BCTRLSENSOR"/>
</dbReference>
<dbReference type="SMART" id="SM00388">
    <property type="entry name" value="HisKA"/>
    <property type="match status" value="1"/>
</dbReference>
<dbReference type="GO" id="GO:0000155">
    <property type="term" value="F:phosphorelay sensor kinase activity"/>
    <property type="evidence" value="ECO:0007669"/>
    <property type="project" value="InterPro"/>
</dbReference>
<keyword evidence="4" id="KW-0808">Transferase</keyword>
<dbReference type="InterPro" id="IPR003661">
    <property type="entry name" value="HisK_dim/P_dom"/>
</dbReference>
<dbReference type="AlphaFoldDB" id="A0A1C3EH91"/>
<dbReference type="InterPro" id="IPR004358">
    <property type="entry name" value="Sig_transdc_His_kin-like_C"/>
</dbReference>
<dbReference type="Pfam" id="PF02518">
    <property type="entry name" value="HATPase_c"/>
    <property type="match status" value="1"/>
</dbReference>
<evidence type="ECO:0000313" key="11">
    <source>
        <dbReference type="EMBL" id="ODA32612.1"/>
    </source>
</evidence>
<dbReference type="EC" id="2.7.13.3" evidence="2"/>
<dbReference type="STRING" id="1841610.A6X21_19840"/>
<evidence type="ECO:0000256" key="2">
    <source>
        <dbReference type="ARBA" id="ARBA00012438"/>
    </source>
</evidence>
<evidence type="ECO:0000256" key="1">
    <source>
        <dbReference type="ARBA" id="ARBA00000085"/>
    </source>
</evidence>
<protein>
    <recommendedName>
        <fullName evidence="2">histidine kinase</fullName>
        <ecNumber evidence="2">2.7.13.3</ecNumber>
    </recommendedName>
</protein>
<feature type="domain" description="Histidine kinase" evidence="10">
    <location>
        <begin position="38"/>
        <end position="251"/>
    </location>
</feature>
<evidence type="ECO:0000256" key="8">
    <source>
        <dbReference type="ARBA" id="ARBA00023012"/>
    </source>
</evidence>
<evidence type="ECO:0000259" key="10">
    <source>
        <dbReference type="PROSITE" id="PS50109"/>
    </source>
</evidence>
<keyword evidence="3" id="KW-0597">Phosphoprotein</keyword>
<dbReference type="InterPro" id="IPR005467">
    <property type="entry name" value="His_kinase_dom"/>
</dbReference>
<dbReference type="RefSeq" id="WP_068847126.1">
    <property type="nucleotide sequence ID" value="NZ_LYDR01000063.1"/>
</dbReference>
<dbReference type="InterPro" id="IPR036890">
    <property type="entry name" value="HATPase_C_sf"/>
</dbReference>
<evidence type="ECO:0000256" key="9">
    <source>
        <dbReference type="SAM" id="Coils"/>
    </source>
</evidence>
<dbReference type="SMART" id="SM00387">
    <property type="entry name" value="HATPase_c"/>
    <property type="match status" value="1"/>
</dbReference>
<reference evidence="11 12" key="1">
    <citation type="submission" date="2016-05" db="EMBL/GenBank/DDBJ databases">
        <title>Genomic and physiological characterization of Planctopirus sp. isolated from fresh water lake.</title>
        <authorList>
            <person name="Subhash Y."/>
            <person name="Ramana C."/>
        </authorList>
    </citation>
    <scope>NUCLEOTIDE SEQUENCE [LARGE SCALE GENOMIC DNA]</scope>
    <source>
        <strain evidence="11 12">JC280</strain>
    </source>
</reference>
<keyword evidence="7" id="KW-0067">ATP-binding</keyword>
<keyword evidence="12" id="KW-1185">Reference proteome</keyword>
<evidence type="ECO:0000256" key="4">
    <source>
        <dbReference type="ARBA" id="ARBA00022679"/>
    </source>
</evidence>
<keyword evidence="9" id="KW-0175">Coiled coil</keyword>
<evidence type="ECO:0000256" key="5">
    <source>
        <dbReference type="ARBA" id="ARBA00022741"/>
    </source>
</evidence>
<dbReference type="OrthoDB" id="9784397at2"/>
<dbReference type="SUPFAM" id="SSF47384">
    <property type="entry name" value="Homodimeric domain of signal transducing histidine kinase"/>
    <property type="match status" value="1"/>
</dbReference>
<sequence>MSDSQNTRLAELEAEILALKSELLHAQKVASVGMLATSITHEFNNILMTVINYAKMGIRHKDPATREKAFDKILAAGQRASKITTGMLSYARRQADRREPTDLVNLLDDVLVLVEKDLQMHRVRVETRYDHKPQANINASQIQQVVLNLIVNARQAMANGGSLIVTVRSNIAEGFGEISIRDTGCGIPAEQLKEIFKPYYSTKTRDSQGQGGTGLGLALAREVMESHGGRIRVESAPGKGTAFTLKLPLAGVSPAVVPVAPLPPIPTPVV</sequence>
<accession>A0A1C3EH91</accession>
<dbReference type="FunFam" id="3.30.565.10:FF:000006">
    <property type="entry name" value="Sensor histidine kinase WalK"/>
    <property type="match status" value="1"/>
</dbReference>
<keyword evidence="8" id="KW-0902">Two-component regulatory system</keyword>
<name>A0A1C3EH91_9PLAN</name>
<evidence type="ECO:0000256" key="6">
    <source>
        <dbReference type="ARBA" id="ARBA00022777"/>
    </source>
</evidence>
<comment type="caution">
    <text evidence="11">The sequence shown here is derived from an EMBL/GenBank/DDBJ whole genome shotgun (WGS) entry which is preliminary data.</text>
</comment>
<comment type="catalytic activity">
    <reaction evidence="1">
        <text>ATP + protein L-histidine = ADP + protein N-phospho-L-histidine.</text>
        <dbReference type="EC" id="2.7.13.3"/>
    </reaction>
</comment>
<keyword evidence="6 11" id="KW-0418">Kinase</keyword>
<dbReference type="GO" id="GO:0005524">
    <property type="term" value="F:ATP binding"/>
    <property type="evidence" value="ECO:0007669"/>
    <property type="project" value="UniProtKB-KW"/>
</dbReference>
<evidence type="ECO:0000256" key="3">
    <source>
        <dbReference type="ARBA" id="ARBA00022553"/>
    </source>
</evidence>
<proteinExistence type="predicted"/>
<dbReference type="InterPro" id="IPR003594">
    <property type="entry name" value="HATPase_dom"/>
</dbReference>